<protein>
    <recommendedName>
        <fullName evidence="3">Lipoprotein</fullName>
    </recommendedName>
</protein>
<organism evidence="1 2">
    <name type="scientific">Limihaloglobus sulfuriphilus</name>
    <dbReference type="NCBI Taxonomy" id="1851148"/>
    <lineage>
        <taxon>Bacteria</taxon>
        <taxon>Pseudomonadati</taxon>
        <taxon>Planctomycetota</taxon>
        <taxon>Phycisphaerae</taxon>
        <taxon>Sedimentisphaerales</taxon>
        <taxon>Sedimentisphaeraceae</taxon>
        <taxon>Limihaloglobus</taxon>
    </lineage>
</organism>
<accession>A0A1Q2MBA4</accession>
<evidence type="ECO:0000313" key="2">
    <source>
        <dbReference type="Proteomes" id="UP000188181"/>
    </source>
</evidence>
<evidence type="ECO:0000313" key="1">
    <source>
        <dbReference type="EMBL" id="AQQ70003.1"/>
    </source>
</evidence>
<dbReference type="OrthoDB" id="289390at2"/>
<reference evidence="2" key="1">
    <citation type="submission" date="2017-02" db="EMBL/GenBank/DDBJ databases">
        <title>Comparative genomics and description of representatives of a novel lineage of planctomycetes thriving in anoxic sediments.</title>
        <authorList>
            <person name="Spring S."/>
            <person name="Bunk B."/>
            <person name="Sproer C."/>
        </authorList>
    </citation>
    <scope>NUCLEOTIDE SEQUENCE [LARGE SCALE GENOMIC DNA]</scope>
    <source>
        <strain evidence="2">SM-Chi-D1</strain>
    </source>
</reference>
<dbReference type="STRING" id="1851148.SMSP2_00340"/>
<dbReference type="RefSeq" id="WP_146682299.1">
    <property type="nucleotide sequence ID" value="NZ_CP019646.1"/>
</dbReference>
<evidence type="ECO:0008006" key="3">
    <source>
        <dbReference type="Google" id="ProtNLM"/>
    </source>
</evidence>
<dbReference type="Proteomes" id="UP000188181">
    <property type="component" value="Chromosome"/>
</dbReference>
<dbReference type="KEGG" id="pbas:SMSP2_00340"/>
<name>A0A1Q2MBA4_9BACT</name>
<proteinExistence type="predicted"/>
<dbReference type="EMBL" id="CP019646">
    <property type="protein sequence ID" value="AQQ70003.1"/>
    <property type="molecule type" value="Genomic_DNA"/>
</dbReference>
<dbReference type="PROSITE" id="PS51257">
    <property type="entry name" value="PROKAR_LIPOPROTEIN"/>
    <property type="match status" value="1"/>
</dbReference>
<keyword evidence="2" id="KW-1185">Reference proteome</keyword>
<sequence length="184" mass="20551">MRKTIYILAAAVVITAGCRGPKSAGESAETAFIHNCTVEEAMQLSRDVLNRMYFNIDKYDVDKGVIITEPLRGGQFFELWRSDNADGSAKLDSNIHNLVRTVSLDLAKEQKGVRISCISNVKRLSMPGREAYSVSQTGMLYSKRGKGTNTLVPKDEYSWIDLGRDKALETRITEQINNAEKTEK</sequence>
<dbReference type="AlphaFoldDB" id="A0A1Q2MBA4"/>
<gene>
    <name evidence="1" type="ORF">SMSP2_00340</name>
</gene>